<organism evidence="2 3">
    <name type="scientific">Klebsormidium nitens</name>
    <name type="common">Green alga</name>
    <name type="synonym">Ulothrix nitens</name>
    <dbReference type="NCBI Taxonomy" id="105231"/>
    <lineage>
        <taxon>Eukaryota</taxon>
        <taxon>Viridiplantae</taxon>
        <taxon>Streptophyta</taxon>
        <taxon>Klebsormidiophyceae</taxon>
        <taxon>Klebsormidiales</taxon>
        <taxon>Klebsormidiaceae</taxon>
        <taxon>Klebsormidium</taxon>
    </lineage>
</organism>
<keyword evidence="1" id="KW-0175">Coiled coil</keyword>
<name>A0A1Y1I045_KLENI</name>
<sequence>MAATRPLRLYRGRATDFEVRADDRIAAVLNNILSSNEYQGDLRLLFNDKRVLRPHEIPDNLRVGGKGWVAVSEDKELEDLKKRVLKLEQNAEEDALMFGLPLVQNIAAQILLFALGRQPQAAAEGNGFLRLANGGDARLQNFVQRSAVGCKFRLGTSVRGGFQVATAEGRTQDYVHNRKLVWS</sequence>
<evidence type="ECO:0000313" key="3">
    <source>
        <dbReference type="Proteomes" id="UP000054558"/>
    </source>
</evidence>
<evidence type="ECO:0008006" key="4">
    <source>
        <dbReference type="Google" id="ProtNLM"/>
    </source>
</evidence>
<accession>A0A1Y1I045</accession>
<evidence type="ECO:0000313" key="2">
    <source>
        <dbReference type="EMBL" id="GAQ84284.1"/>
    </source>
</evidence>
<evidence type="ECO:0000256" key="1">
    <source>
        <dbReference type="SAM" id="Coils"/>
    </source>
</evidence>
<dbReference type="Proteomes" id="UP000054558">
    <property type="component" value="Unassembled WGS sequence"/>
</dbReference>
<dbReference type="AlphaFoldDB" id="A0A1Y1I045"/>
<feature type="coiled-coil region" evidence="1">
    <location>
        <begin position="70"/>
        <end position="97"/>
    </location>
</feature>
<proteinExistence type="predicted"/>
<reference evidence="2 3" key="1">
    <citation type="journal article" date="2014" name="Nat. Commun.">
        <title>Klebsormidium flaccidum genome reveals primary factors for plant terrestrial adaptation.</title>
        <authorList>
            <person name="Hori K."/>
            <person name="Maruyama F."/>
            <person name="Fujisawa T."/>
            <person name="Togashi T."/>
            <person name="Yamamoto N."/>
            <person name="Seo M."/>
            <person name="Sato S."/>
            <person name="Yamada T."/>
            <person name="Mori H."/>
            <person name="Tajima N."/>
            <person name="Moriyama T."/>
            <person name="Ikeuchi M."/>
            <person name="Watanabe M."/>
            <person name="Wada H."/>
            <person name="Kobayashi K."/>
            <person name="Saito M."/>
            <person name="Masuda T."/>
            <person name="Sasaki-Sekimoto Y."/>
            <person name="Mashiguchi K."/>
            <person name="Awai K."/>
            <person name="Shimojima M."/>
            <person name="Masuda S."/>
            <person name="Iwai M."/>
            <person name="Nobusawa T."/>
            <person name="Narise T."/>
            <person name="Kondo S."/>
            <person name="Saito H."/>
            <person name="Sato R."/>
            <person name="Murakawa M."/>
            <person name="Ihara Y."/>
            <person name="Oshima-Yamada Y."/>
            <person name="Ohtaka K."/>
            <person name="Satoh M."/>
            <person name="Sonobe K."/>
            <person name="Ishii M."/>
            <person name="Ohtani R."/>
            <person name="Kanamori-Sato M."/>
            <person name="Honoki R."/>
            <person name="Miyazaki D."/>
            <person name="Mochizuki H."/>
            <person name="Umetsu J."/>
            <person name="Higashi K."/>
            <person name="Shibata D."/>
            <person name="Kamiya Y."/>
            <person name="Sato N."/>
            <person name="Nakamura Y."/>
            <person name="Tabata S."/>
            <person name="Ida S."/>
            <person name="Kurokawa K."/>
            <person name="Ohta H."/>
        </authorList>
    </citation>
    <scope>NUCLEOTIDE SEQUENCE [LARGE SCALE GENOMIC DNA]</scope>
    <source>
        <strain evidence="2 3">NIES-2285</strain>
    </source>
</reference>
<keyword evidence="3" id="KW-1185">Reference proteome</keyword>
<gene>
    <name evidence="2" type="ORF">KFL_001830120</name>
</gene>
<protein>
    <recommendedName>
        <fullName evidence="4">Ubiquitin-like domain-containing protein</fullName>
    </recommendedName>
</protein>
<dbReference type="EMBL" id="DF237132">
    <property type="protein sequence ID" value="GAQ84284.1"/>
    <property type="molecule type" value="Genomic_DNA"/>
</dbReference>